<dbReference type="Gene3D" id="3.30.1360.20">
    <property type="entry name" value="Transcriptional coactivator/pterin dehydratase"/>
    <property type="match status" value="1"/>
</dbReference>
<dbReference type="PANTHER" id="PTHR42805:SF1">
    <property type="entry name" value="PTERIN-4-ALPHA-CARBINOLAMINE DEHYDRATASE-RELATED"/>
    <property type="match status" value="1"/>
</dbReference>
<sequence>MHHAEAIPFDDQEKTMSQLSEQPCEACQKDAPRVTQAEIEQFGAEIPEWQIVERDGIMRLERSFTFRDFQQALDFTNRVGEIAEEVGHHPALLTEWGKVTVTWWSHEIKGLHKNDFILAARTDEVAT</sequence>
<evidence type="ECO:0000256" key="3">
    <source>
        <dbReference type="ARBA" id="ARBA00023239"/>
    </source>
</evidence>
<evidence type="ECO:0000313" key="6">
    <source>
        <dbReference type="EMBL" id="SFT97044.1"/>
    </source>
</evidence>
<comment type="catalytic activity">
    <reaction evidence="1 4">
        <text>(4aS,6R)-4a-hydroxy-L-erythro-5,6,7,8-tetrahydrobiopterin = (6R)-L-erythro-6,7-dihydrobiopterin + H2O</text>
        <dbReference type="Rhea" id="RHEA:11920"/>
        <dbReference type="ChEBI" id="CHEBI:15377"/>
        <dbReference type="ChEBI" id="CHEBI:15642"/>
        <dbReference type="ChEBI" id="CHEBI:43120"/>
        <dbReference type="EC" id="4.2.1.96"/>
    </reaction>
</comment>
<dbReference type="InterPro" id="IPR050376">
    <property type="entry name" value="Pterin-4-alpha-carb_dehyd"/>
</dbReference>
<dbReference type="AlphaFoldDB" id="A0A1I7CCC5"/>
<evidence type="ECO:0000256" key="4">
    <source>
        <dbReference type="HAMAP-Rule" id="MF_00434"/>
    </source>
</evidence>
<dbReference type="EMBL" id="FPAQ01000040">
    <property type="protein sequence ID" value="SFT97044.1"/>
    <property type="molecule type" value="Genomic_DNA"/>
</dbReference>
<evidence type="ECO:0000256" key="1">
    <source>
        <dbReference type="ARBA" id="ARBA00001554"/>
    </source>
</evidence>
<comment type="similarity">
    <text evidence="2 4">Belongs to the pterin-4-alpha-carbinolamine dehydratase family.</text>
</comment>
<reference evidence="6 7" key="1">
    <citation type="submission" date="2016-10" db="EMBL/GenBank/DDBJ databases">
        <authorList>
            <person name="de Groot N.N."/>
        </authorList>
    </citation>
    <scope>NUCLEOTIDE SEQUENCE [LARGE SCALE GENOMIC DNA]</scope>
    <source>
        <strain evidence="6 7">CGMCC 1.6493</strain>
    </source>
</reference>
<protein>
    <recommendedName>
        <fullName evidence="4">Putative pterin-4-alpha-carbinolamine dehydratase</fullName>
        <shortName evidence="4">PHS</shortName>
        <ecNumber evidence="4">4.2.1.96</ecNumber>
    </recommendedName>
    <alternativeName>
        <fullName evidence="4">4-alpha-hydroxy-tetrahydropterin dehydratase</fullName>
    </alternativeName>
    <alternativeName>
        <fullName evidence="4">Pterin carbinolamine dehydratase</fullName>
        <shortName evidence="4">PCD</shortName>
    </alternativeName>
</protein>
<accession>A0A1I7CCC5</accession>
<evidence type="ECO:0000256" key="2">
    <source>
        <dbReference type="ARBA" id="ARBA00006472"/>
    </source>
</evidence>
<dbReference type="GO" id="GO:0008124">
    <property type="term" value="F:4-alpha-hydroxytetrahydrobiopterin dehydratase activity"/>
    <property type="evidence" value="ECO:0007669"/>
    <property type="project" value="UniProtKB-UniRule"/>
</dbReference>
<dbReference type="CDD" id="cd00913">
    <property type="entry name" value="PCD_DCoH_subfamily_a"/>
    <property type="match status" value="1"/>
</dbReference>
<dbReference type="SUPFAM" id="SSF55248">
    <property type="entry name" value="PCD-like"/>
    <property type="match status" value="1"/>
</dbReference>
<dbReference type="PANTHER" id="PTHR42805">
    <property type="entry name" value="PTERIN-4-ALPHA-CARBINOLAMINE DEHYDRATASE-RELATED"/>
    <property type="match status" value="1"/>
</dbReference>
<dbReference type="InterPro" id="IPR001533">
    <property type="entry name" value="Pterin_deHydtase"/>
</dbReference>
<dbReference type="Pfam" id="PF01329">
    <property type="entry name" value="Pterin_4a"/>
    <property type="match status" value="1"/>
</dbReference>
<dbReference type="NCBIfam" id="NF002016">
    <property type="entry name" value="PRK00823.1-1"/>
    <property type="match status" value="1"/>
</dbReference>
<proteinExistence type="inferred from homology"/>
<evidence type="ECO:0000256" key="5">
    <source>
        <dbReference type="SAM" id="MobiDB-lite"/>
    </source>
</evidence>
<dbReference type="InterPro" id="IPR036428">
    <property type="entry name" value="PCD_sf"/>
</dbReference>
<evidence type="ECO:0000313" key="7">
    <source>
        <dbReference type="Proteomes" id="UP000199594"/>
    </source>
</evidence>
<dbReference type="HAMAP" id="MF_00434">
    <property type="entry name" value="Pterin_4_alpha"/>
    <property type="match status" value="1"/>
</dbReference>
<gene>
    <name evidence="6" type="ORF">SAMN04487956_14019</name>
</gene>
<dbReference type="GO" id="GO:0006729">
    <property type="term" value="P:tetrahydrobiopterin biosynthetic process"/>
    <property type="evidence" value="ECO:0007669"/>
    <property type="project" value="InterPro"/>
</dbReference>
<dbReference type="EC" id="4.2.1.96" evidence="4"/>
<dbReference type="Proteomes" id="UP000199594">
    <property type="component" value="Unassembled WGS sequence"/>
</dbReference>
<feature type="region of interest" description="Disordered" evidence="5">
    <location>
        <begin position="1"/>
        <end position="24"/>
    </location>
</feature>
<organism evidence="6 7">
    <name type="scientific">Halomonas saccharevitans</name>
    <dbReference type="NCBI Taxonomy" id="416872"/>
    <lineage>
        <taxon>Bacteria</taxon>
        <taxon>Pseudomonadati</taxon>
        <taxon>Pseudomonadota</taxon>
        <taxon>Gammaproteobacteria</taxon>
        <taxon>Oceanospirillales</taxon>
        <taxon>Halomonadaceae</taxon>
        <taxon>Halomonas</taxon>
    </lineage>
</organism>
<name>A0A1I7CCC5_9GAMM</name>
<keyword evidence="3 4" id="KW-0456">Lyase</keyword>